<dbReference type="InterPro" id="IPR036439">
    <property type="entry name" value="Dockerin_dom_sf"/>
</dbReference>
<dbReference type="Gene3D" id="1.10.1330.10">
    <property type="entry name" value="Dockerin domain"/>
    <property type="match status" value="1"/>
</dbReference>
<dbReference type="SUPFAM" id="SSF63446">
    <property type="entry name" value="Type I dockerin domain"/>
    <property type="match status" value="1"/>
</dbReference>
<evidence type="ECO:0000313" key="1">
    <source>
        <dbReference type="EMBL" id="OGK55879.1"/>
    </source>
</evidence>
<gene>
    <name evidence="1" type="ORF">A3J15_04025</name>
</gene>
<dbReference type="AlphaFoldDB" id="A0A1F7JJU3"/>
<sequence length="248" mass="27124">MEKRKIITLALTLASAGSLLIYGLRSISKPVKTDNRAQESVAPTLISCSQMEWVCKIKGSGNDNPDTPYNKLNLALENKQFSYKLIITKPSGEVNGDLNTPEVKFKVKNNEEFRCHIIIYDHLGNRLDCDSLSGIQKCLLKSLQLTPTVTLTPIPSLIPTNTPQIIDLSPTVIIPTSITAPPNANINATTADTCRRGDFNNDGATNARDYAQLLTHMGGTDSAFDLDGDTAVTTLDLVRLMNNCFLTR</sequence>
<evidence type="ECO:0000313" key="2">
    <source>
        <dbReference type="Proteomes" id="UP000176376"/>
    </source>
</evidence>
<evidence type="ECO:0008006" key="3">
    <source>
        <dbReference type="Google" id="ProtNLM"/>
    </source>
</evidence>
<dbReference type="Proteomes" id="UP000176376">
    <property type="component" value="Unassembled WGS sequence"/>
</dbReference>
<dbReference type="EMBL" id="MGAY01000051">
    <property type="protein sequence ID" value="OGK55879.1"/>
    <property type="molecule type" value="Genomic_DNA"/>
</dbReference>
<dbReference type="GO" id="GO:0004553">
    <property type="term" value="F:hydrolase activity, hydrolyzing O-glycosyl compounds"/>
    <property type="evidence" value="ECO:0007669"/>
    <property type="project" value="InterPro"/>
</dbReference>
<reference evidence="1 2" key="1">
    <citation type="journal article" date="2016" name="Nat. Commun.">
        <title>Thousands of microbial genomes shed light on interconnected biogeochemical processes in an aquifer system.</title>
        <authorList>
            <person name="Anantharaman K."/>
            <person name="Brown C.T."/>
            <person name="Hug L.A."/>
            <person name="Sharon I."/>
            <person name="Castelle C.J."/>
            <person name="Probst A.J."/>
            <person name="Thomas B.C."/>
            <person name="Singh A."/>
            <person name="Wilkins M.J."/>
            <person name="Karaoz U."/>
            <person name="Brodie E.L."/>
            <person name="Williams K.H."/>
            <person name="Hubbard S.S."/>
            <person name="Banfield J.F."/>
        </authorList>
    </citation>
    <scope>NUCLEOTIDE SEQUENCE [LARGE SCALE GENOMIC DNA]</scope>
</reference>
<comment type="caution">
    <text evidence="1">The sequence shown here is derived from an EMBL/GenBank/DDBJ whole genome shotgun (WGS) entry which is preliminary data.</text>
</comment>
<organism evidence="1 2">
    <name type="scientific">Candidatus Roizmanbacteria bacterium RIFCSPLOWO2_02_FULL_38_10</name>
    <dbReference type="NCBI Taxonomy" id="1802074"/>
    <lineage>
        <taxon>Bacteria</taxon>
        <taxon>Candidatus Roizmaniibacteriota</taxon>
    </lineage>
</organism>
<proteinExistence type="predicted"/>
<dbReference type="GO" id="GO:0000272">
    <property type="term" value="P:polysaccharide catabolic process"/>
    <property type="evidence" value="ECO:0007669"/>
    <property type="project" value="InterPro"/>
</dbReference>
<accession>A0A1F7JJU3</accession>
<protein>
    <recommendedName>
        <fullName evidence="3">Dockerin domain-containing protein</fullName>
    </recommendedName>
</protein>
<dbReference type="InterPro" id="IPR002105">
    <property type="entry name" value="Dockerin_1_rpt"/>
</dbReference>
<name>A0A1F7JJU3_9BACT</name>
<dbReference type="Pfam" id="PF00404">
    <property type="entry name" value="Dockerin_1"/>
    <property type="match status" value="1"/>
</dbReference>